<dbReference type="InterPro" id="IPR037379">
    <property type="entry name" value="WDR74/Nsa1"/>
</dbReference>
<dbReference type="Proteomes" id="UP000095009">
    <property type="component" value="Unassembled WGS sequence"/>
</dbReference>
<evidence type="ECO:0000313" key="6">
    <source>
        <dbReference type="Proteomes" id="UP000095009"/>
    </source>
</evidence>
<accession>A0A1E3PM92</accession>
<dbReference type="OrthoDB" id="18388at2759"/>
<comment type="function">
    <text evidence="1">Involved in the biogenesis of the 60S ribosomal subunit.</text>
</comment>
<dbReference type="AlphaFoldDB" id="A0A1E3PM92"/>
<comment type="subunit">
    <text evidence="3">Component of the pre-66S ribosomal particle.</text>
</comment>
<reference evidence="5 6" key="1">
    <citation type="journal article" date="2016" name="Proc. Natl. Acad. Sci. U.S.A.">
        <title>Comparative genomics of biotechnologically important yeasts.</title>
        <authorList>
            <person name="Riley R."/>
            <person name="Haridas S."/>
            <person name="Wolfe K.H."/>
            <person name="Lopes M.R."/>
            <person name="Hittinger C.T."/>
            <person name="Goeker M."/>
            <person name="Salamov A.A."/>
            <person name="Wisecaver J.H."/>
            <person name="Long T.M."/>
            <person name="Calvey C.H."/>
            <person name="Aerts A.L."/>
            <person name="Barry K.W."/>
            <person name="Choi C."/>
            <person name="Clum A."/>
            <person name="Coughlan A.Y."/>
            <person name="Deshpande S."/>
            <person name="Douglass A.P."/>
            <person name="Hanson S.J."/>
            <person name="Klenk H.-P."/>
            <person name="LaButti K.M."/>
            <person name="Lapidus A."/>
            <person name="Lindquist E.A."/>
            <person name="Lipzen A.M."/>
            <person name="Meier-Kolthoff J.P."/>
            <person name="Ohm R.A."/>
            <person name="Otillar R.P."/>
            <person name="Pangilinan J.L."/>
            <person name="Peng Y."/>
            <person name="Rokas A."/>
            <person name="Rosa C.A."/>
            <person name="Scheuner C."/>
            <person name="Sibirny A.A."/>
            <person name="Slot J.C."/>
            <person name="Stielow J.B."/>
            <person name="Sun H."/>
            <person name="Kurtzman C.P."/>
            <person name="Blackwell M."/>
            <person name="Grigoriev I.V."/>
            <person name="Jeffries T.W."/>
        </authorList>
    </citation>
    <scope>NUCLEOTIDE SEQUENCE [LARGE SCALE GENOMIC DNA]</scope>
    <source>
        <strain evidence="5 6">DSM 6958</strain>
    </source>
</reference>
<evidence type="ECO:0000256" key="1">
    <source>
        <dbReference type="ARBA" id="ARBA00002889"/>
    </source>
</evidence>
<evidence type="ECO:0000256" key="4">
    <source>
        <dbReference type="ARBA" id="ARBA00014234"/>
    </source>
</evidence>
<dbReference type="GO" id="GO:0030687">
    <property type="term" value="C:preribosome, large subunit precursor"/>
    <property type="evidence" value="ECO:0007669"/>
    <property type="project" value="TreeGrafter"/>
</dbReference>
<name>A0A1E3PM92_9ASCO</name>
<sequence>MFDTDMDFKLAKEWRFASRNSTDAMVGLEITGNSIVTCSSDGNVLVRNLMNLESDLSRDNYWTTFINGPVTAFRAHPNQEGITASGGKEKELEIFQLFSNSDPSSGSIFNRLARRSIQRSRALRRHPRFHALHSTLVLNSDSTMVSSFDPISAFVSGSNSIQNLSQYPLSSSSGDILPELLAHNGVEVFYGSDNENENSVLGDSVNRDIISENLGEAENESESISTTPTEFMDIDALNYRSIMSNLGDQRYGGLFSGPTRASRRLRPGVHFSEVVSMPFPSPIDDSQRLWKAKNVLPDEYGVRSPVWVSDIQWLDTDRSADLGWKLAVCTRFGELRIYDTRISRKPIIDITINQSPIVNLRLHKNNPNIVIFSDAQNTIGIFDYEKCELIKKIKSSGSTVNHLDIIYPNDDSKMESTGAESSLNSGMSDNSGIYKYDKRVYIVAGGFDNSIRVFDMESGKLVRKISIGGKSSRISSLAILDIQKEKDYKLYKTTPSLKRNHISTKKNSQNPKFKIIFGVGIKV</sequence>
<comment type="similarity">
    <text evidence="2">Belongs to the NSA1 family.</text>
</comment>
<dbReference type="STRING" id="857566.A0A1E3PM92"/>
<dbReference type="EMBL" id="KV454409">
    <property type="protein sequence ID" value="ODQ66052.1"/>
    <property type="molecule type" value="Genomic_DNA"/>
</dbReference>
<dbReference type="InterPro" id="IPR015943">
    <property type="entry name" value="WD40/YVTN_repeat-like_dom_sf"/>
</dbReference>
<protein>
    <recommendedName>
        <fullName evidence="4">Ribosome biogenesis protein NSA1</fullName>
    </recommendedName>
</protein>
<gene>
    <name evidence="5" type="ORF">NADFUDRAFT_70362</name>
</gene>
<dbReference type="PANTHER" id="PTHR16038:SF4">
    <property type="entry name" value="WD REPEAT-CONTAINING PROTEIN 74"/>
    <property type="match status" value="1"/>
</dbReference>
<dbReference type="InterPro" id="IPR036322">
    <property type="entry name" value="WD40_repeat_dom_sf"/>
</dbReference>
<dbReference type="GO" id="GO:0042273">
    <property type="term" value="P:ribosomal large subunit biogenesis"/>
    <property type="evidence" value="ECO:0007669"/>
    <property type="project" value="InterPro"/>
</dbReference>
<keyword evidence="6" id="KW-1185">Reference proteome</keyword>
<dbReference type="PANTHER" id="PTHR16038">
    <property type="entry name" value="NOP SEVEN ASSOCIATED PROTEIN 1"/>
    <property type="match status" value="1"/>
</dbReference>
<dbReference type="Gene3D" id="2.130.10.10">
    <property type="entry name" value="YVTN repeat-like/Quinoprotein amine dehydrogenase"/>
    <property type="match status" value="2"/>
</dbReference>
<organism evidence="5 6">
    <name type="scientific">Nadsonia fulvescens var. elongata DSM 6958</name>
    <dbReference type="NCBI Taxonomy" id="857566"/>
    <lineage>
        <taxon>Eukaryota</taxon>
        <taxon>Fungi</taxon>
        <taxon>Dikarya</taxon>
        <taxon>Ascomycota</taxon>
        <taxon>Saccharomycotina</taxon>
        <taxon>Dipodascomycetes</taxon>
        <taxon>Dipodascales</taxon>
        <taxon>Dipodascales incertae sedis</taxon>
        <taxon>Nadsonia</taxon>
    </lineage>
</organism>
<dbReference type="GO" id="GO:0005730">
    <property type="term" value="C:nucleolus"/>
    <property type="evidence" value="ECO:0007669"/>
    <property type="project" value="InterPro"/>
</dbReference>
<evidence type="ECO:0000313" key="5">
    <source>
        <dbReference type="EMBL" id="ODQ66052.1"/>
    </source>
</evidence>
<evidence type="ECO:0000256" key="3">
    <source>
        <dbReference type="ARBA" id="ARBA00011187"/>
    </source>
</evidence>
<proteinExistence type="inferred from homology"/>
<evidence type="ECO:0000256" key="2">
    <source>
        <dbReference type="ARBA" id="ARBA00007861"/>
    </source>
</evidence>
<dbReference type="SUPFAM" id="SSF50978">
    <property type="entry name" value="WD40 repeat-like"/>
    <property type="match status" value="1"/>
</dbReference>